<dbReference type="InterPro" id="IPR011059">
    <property type="entry name" value="Metal-dep_hydrolase_composite"/>
</dbReference>
<dbReference type="PANTHER" id="PTHR43135">
    <property type="entry name" value="ALPHA-D-RIBOSE 1-METHYLPHOSPHONATE 5-TRIPHOSPHATE DIPHOSPHATASE"/>
    <property type="match status" value="1"/>
</dbReference>
<dbReference type="PANTHER" id="PTHR43135:SF3">
    <property type="entry name" value="ALPHA-D-RIBOSE 1-METHYLPHOSPHONATE 5-TRIPHOSPHATE DIPHOSPHATASE"/>
    <property type="match status" value="1"/>
</dbReference>
<dbReference type="Gene3D" id="2.30.40.10">
    <property type="entry name" value="Urease, subunit C, domain 1"/>
    <property type="match status" value="1"/>
</dbReference>
<dbReference type="SUPFAM" id="SSF51556">
    <property type="entry name" value="Metallo-dependent hydrolases"/>
    <property type="match status" value="1"/>
</dbReference>
<dbReference type="AlphaFoldDB" id="A0A3B0STA9"/>
<gene>
    <name evidence="2" type="ORF">MNBD_ACTINO01-197</name>
</gene>
<dbReference type="SUPFAM" id="SSF51338">
    <property type="entry name" value="Composite domain of metallo-dependent hydrolases"/>
    <property type="match status" value="1"/>
</dbReference>
<reference evidence="2" key="1">
    <citation type="submission" date="2018-06" db="EMBL/GenBank/DDBJ databases">
        <authorList>
            <person name="Zhirakovskaya E."/>
        </authorList>
    </citation>
    <scope>NUCLEOTIDE SEQUENCE</scope>
</reference>
<name>A0A3B0STA9_9ZZZZ</name>
<evidence type="ECO:0000259" key="1">
    <source>
        <dbReference type="Pfam" id="PF01979"/>
    </source>
</evidence>
<proteinExistence type="predicted"/>
<accession>A0A3B0STA9</accession>
<dbReference type="GO" id="GO:0016810">
    <property type="term" value="F:hydrolase activity, acting on carbon-nitrogen (but not peptide) bonds"/>
    <property type="evidence" value="ECO:0007669"/>
    <property type="project" value="InterPro"/>
</dbReference>
<protein>
    <recommendedName>
        <fullName evidence="1">Amidohydrolase-related domain-containing protein</fullName>
    </recommendedName>
</protein>
<feature type="domain" description="Amidohydrolase-related" evidence="1">
    <location>
        <begin position="56"/>
        <end position="379"/>
    </location>
</feature>
<dbReference type="EMBL" id="UOEI01000393">
    <property type="protein sequence ID" value="VAW04337.1"/>
    <property type="molecule type" value="Genomic_DNA"/>
</dbReference>
<sequence>MNRVYRNTAIAHATGRHLDLDQTVHVTDGRIAWMGPDDESPDPHPAAEVIDASGATVVPGMVDSHSHTVLPGGAHWIDRIDDPTEVLLAAGEHNGALAYRAGIRWLRDVGAPTRNGRAISLDVRDAWRNRSDRPYIRAAGAWVERRGQFGFTISVDDPDDIEKAVTDQIDNGADLIKLYIEGPDRETSTWTVSEVERAVATATAAGIPVTAHATNLPSVRTAVYGGVSCVEHGTHIDEDTAREMASRGTYLVPTLGVGASWETFRSTTTVDRFTGTEAKSRLAERKELSYSSLQLAIDAGVTIAAGTDFGGGSLRANHLAWEVECLVDAGLEPWQALSSATWIGGDLLGEPAAGRIVPGSTADFFLVHGNPLEDPSALWRVWRSD</sequence>
<dbReference type="Gene3D" id="3.20.20.140">
    <property type="entry name" value="Metal-dependent hydrolases"/>
    <property type="match status" value="1"/>
</dbReference>
<organism evidence="2">
    <name type="scientific">hydrothermal vent metagenome</name>
    <dbReference type="NCBI Taxonomy" id="652676"/>
    <lineage>
        <taxon>unclassified sequences</taxon>
        <taxon>metagenomes</taxon>
        <taxon>ecological metagenomes</taxon>
    </lineage>
</organism>
<dbReference type="InterPro" id="IPR006680">
    <property type="entry name" value="Amidohydro-rel"/>
</dbReference>
<dbReference type="InterPro" id="IPR051781">
    <property type="entry name" value="Metallo-dep_Hydrolase"/>
</dbReference>
<dbReference type="Pfam" id="PF01979">
    <property type="entry name" value="Amidohydro_1"/>
    <property type="match status" value="1"/>
</dbReference>
<dbReference type="InterPro" id="IPR032466">
    <property type="entry name" value="Metal_Hydrolase"/>
</dbReference>
<evidence type="ECO:0000313" key="2">
    <source>
        <dbReference type="EMBL" id="VAW04337.1"/>
    </source>
</evidence>